<dbReference type="Proteomes" id="UP000279259">
    <property type="component" value="Unassembled WGS sequence"/>
</dbReference>
<accession>A0A427YT20</accession>
<dbReference type="AlphaFoldDB" id="A0A427YT20"/>
<dbReference type="EMBL" id="RSCD01000002">
    <property type="protein sequence ID" value="RSH94298.1"/>
    <property type="molecule type" value="Genomic_DNA"/>
</dbReference>
<comment type="caution">
    <text evidence="1">The sequence shown here is derived from an EMBL/GenBank/DDBJ whole genome shotgun (WGS) entry which is preliminary data.</text>
</comment>
<proteinExistence type="predicted"/>
<reference evidence="1 2" key="1">
    <citation type="submission" date="2018-11" db="EMBL/GenBank/DDBJ databases">
        <title>Genome sequence of Saitozyma podzolica DSM 27192.</title>
        <authorList>
            <person name="Aliyu H."/>
            <person name="Gorte O."/>
            <person name="Ochsenreither K."/>
        </authorList>
    </citation>
    <scope>NUCLEOTIDE SEQUENCE [LARGE SCALE GENOMIC DNA]</scope>
    <source>
        <strain evidence="1 2">DSM 27192</strain>
    </source>
</reference>
<evidence type="ECO:0000313" key="2">
    <source>
        <dbReference type="Proteomes" id="UP000279259"/>
    </source>
</evidence>
<keyword evidence="2" id="KW-1185">Reference proteome</keyword>
<gene>
    <name evidence="1" type="ORF">EHS25_004101</name>
</gene>
<protein>
    <submittedName>
        <fullName evidence="1">Uncharacterized protein</fullName>
    </submittedName>
</protein>
<evidence type="ECO:0000313" key="1">
    <source>
        <dbReference type="EMBL" id="RSH94298.1"/>
    </source>
</evidence>
<name>A0A427YT20_9TREE</name>
<organism evidence="1 2">
    <name type="scientific">Saitozyma podzolica</name>
    <dbReference type="NCBI Taxonomy" id="1890683"/>
    <lineage>
        <taxon>Eukaryota</taxon>
        <taxon>Fungi</taxon>
        <taxon>Dikarya</taxon>
        <taxon>Basidiomycota</taxon>
        <taxon>Agaricomycotina</taxon>
        <taxon>Tremellomycetes</taxon>
        <taxon>Tremellales</taxon>
        <taxon>Trimorphomycetaceae</taxon>
        <taxon>Saitozyma</taxon>
    </lineage>
</organism>
<sequence length="97" mass="10302">MSGVVPAPPARVGWALNATARPRASDAGIGGEGSRIVSDPGRYVRCDPVNAVSNRVQNVGAREGTVSDWTSGPRWRAGRRGQEVEVEVEVESGFVDR</sequence>